<dbReference type="PANTHER" id="PTHR44259">
    <property type="entry name" value="OS07G0183000 PROTEIN-RELATED"/>
    <property type="match status" value="1"/>
</dbReference>
<dbReference type="Pfam" id="PF03478">
    <property type="entry name" value="Beta-prop_KIB1-4"/>
    <property type="match status" value="1"/>
</dbReference>
<proteinExistence type="predicted"/>
<name>D7KBR5_ARALL</name>
<dbReference type="PANTHER" id="PTHR44259:SF73">
    <property type="entry name" value="F-BOX PROTEIN (DUF295)"/>
    <property type="match status" value="1"/>
</dbReference>
<protein>
    <recommendedName>
        <fullName evidence="1">KIB1-4 beta-propeller domain-containing protein</fullName>
    </recommendedName>
</protein>
<gene>
    <name evidence="2" type="ORF">ARALYDRAFT_313478</name>
</gene>
<organism evidence="3">
    <name type="scientific">Arabidopsis lyrata subsp. lyrata</name>
    <name type="common">Lyre-leaved rock-cress</name>
    <dbReference type="NCBI Taxonomy" id="81972"/>
    <lineage>
        <taxon>Eukaryota</taxon>
        <taxon>Viridiplantae</taxon>
        <taxon>Streptophyta</taxon>
        <taxon>Embryophyta</taxon>
        <taxon>Tracheophyta</taxon>
        <taxon>Spermatophyta</taxon>
        <taxon>Magnoliopsida</taxon>
        <taxon>eudicotyledons</taxon>
        <taxon>Gunneridae</taxon>
        <taxon>Pentapetalae</taxon>
        <taxon>rosids</taxon>
        <taxon>malvids</taxon>
        <taxon>Brassicales</taxon>
        <taxon>Brassicaceae</taxon>
        <taxon>Camelineae</taxon>
        <taxon>Arabidopsis</taxon>
    </lineage>
</organism>
<evidence type="ECO:0000313" key="2">
    <source>
        <dbReference type="EMBL" id="EFH69734.1"/>
    </source>
</evidence>
<evidence type="ECO:0000313" key="3">
    <source>
        <dbReference type="Proteomes" id="UP000008694"/>
    </source>
</evidence>
<evidence type="ECO:0000259" key="1">
    <source>
        <dbReference type="Pfam" id="PF03478"/>
    </source>
</evidence>
<keyword evidence="3" id="KW-1185">Reference proteome</keyword>
<reference evidence="3" key="1">
    <citation type="journal article" date="2011" name="Nat. Genet.">
        <title>The Arabidopsis lyrata genome sequence and the basis of rapid genome size change.</title>
        <authorList>
            <person name="Hu T.T."/>
            <person name="Pattyn P."/>
            <person name="Bakker E.G."/>
            <person name="Cao J."/>
            <person name="Cheng J.-F."/>
            <person name="Clark R.M."/>
            <person name="Fahlgren N."/>
            <person name="Fawcett J.A."/>
            <person name="Grimwood J."/>
            <person name="Gundlach H."/>
            <person name="Haberer G."/>
            <person name="Hollister J.D."/>
            <person name="Ossowski S."/>
            <person name="Ottilar R.P."/>
            <person name="Salamov A.A."/>
            <person name="Schneeberger K."/>
            <person name="Spannagl M."/>
            <person name="Wang X."/>
            <person name="Yang L."/>
            <person name="Nasrallah M.E."/>
            <person name="Bergelson J."/>
            <person name="Carrington J.C."/>
            <person name="Gaut B.S."/>
            <person name="Schmutz J."/>
            <person name="Mayer K.F.X."/>
            <person name="Van de Peer Y."/>
            <person name="Grigoriev I.V."/>
            <person name="Nordborg M."/>
            <person name="Weigel D."/>
            <person name="Guo Y.-L."/>
        </authorList>
    </citation>
    <scope>NUCLEOTIDE SEQUENCE [LARGE SCALE GENOMIC DNA]</scope>
    <source>
        <strain evidence="3">cv. MN47</strain>
    </source>
</reference>
<dbReference type="HOGENOM" id="CLU_019286_7_1_1"/>
<accession>D7KBR5</accession>
<sequence>MQRSTTLKRRLSCTDLESAKAMRSTLIQRPRAGSPLLMLSVEKDGCRSNNEIIPVLRMERSTLKRTSSFPDPEPAKALRSTLILRPKFGSPLLMLITEEDGCRIYNPEDGMVYETKSDFSGYRFLGSSGKWFLVVDSQLKLYIVDVFSEERIDLPPLESLKGSLYKIERVGENKVRNILYSDLSPGDPHTAEDLRGRLWVGDNKEDYVVVWHFEMNDFLGFCKKGDDHYREILTRTGVRRELRGVKDMVLKGYSLYVLAIRDFIRHLDLSGHGEDGIKDVSENHKLPMWMPSLSRDEQLRVNIDKISSSSESIAVTRSGQVLVVCSYELGNSEVHRMFHVYKRDPKDLDPKTYLTQLLEVHSLGDEALFLDLGTTVPADHTRGIEPNSIYFTRGDRIRHRNPSRPDICVFNLTTKTIKHSHNLNVKDARWFLPS</sequence>
<dbReference type="AlphaFoldDB" id="D7KBR5"/>
<dbReference type="EMBL" id="GL348713">
    <property type="protein sequence ID" value="EFH69734.1"/>
    <property type="molecule type" value="Genomic_DNA"/>
</dbReference>
<dbReference type="Gramene" id="fgenesh1_pm.C_scaffold_1002258">
    <property type="protein sequence ID" value="fgenesh1_pm.C_scaffold_1002258"/>
    <property type="gene ID" value="fgenesh1_pm.C_scaffold_1002258"/>
</dbReference>
<feature type="domain" description="KIB1-4 beta-propeller" evidence="1">
    <location>
        <begin position="105"/>
        <end position="411"/>
    </location>
</feature>
<dbReference type="InterPro" id="IPR005174">
    <property type="entry name" value="KIB1-4_b-propeller"/>
</dbReference>
<dbReference type="Proteomes" id="UP000008694">
    <property type="component" value="Unassembled WGS sequence"/>
</dbReference>
<dbReference type="InterPro" id="IPR050942">
    <property type="entry name" value="F-box_BR-signaling"/>
</dbReference>